<protein>
    <submittedName>
        <fullName evidence="2">Uncharacterized protein</fullName>
    </submittedName>
</protein>
<keyword evidence="1" id="KW-0472">Membrane</keyword>
<dbReference type="PANTHER" id="PTHR24148:SF64">
    <property type="entry name" value="HETEROKARYON INCOMPATIBILITY DOMAIN-CONTAINING PROTEIN"/>
    <property type="match status" value="1"/>
</dbReference>
<feature type="transmembrane region" description="Helical" evidence="1">
    <location>
        <begin position="279"/>
        <end position="303"/>
    </location>
</feature>
<comment type="caution">
    <text evidence="2">The sequence shown here is derived from an EMBL/GenBank/DDBJ whole genome shotgun (WGS) entry which is preliminary data.</text>
</comment>
<feature type="non-terminal residue" evidence="2">
    <location>
        <position position="1"/>
    </location>
</feature>
<dbReference type="InterPro" id="IPR052895">
    <property type="entry name" value="HetReg/Transcr_Mod"/>
</dbReference>
<dbReference type="STRING" id="660025.F9FGG9"/>
<evidence type="ECO:0000256" key="1">
    <source>
        <dbReference type="SAM" id="Phobius"/>
    </source>
</evidence>
<gene>
    <name evidence="2" type="ORF">FOXB_05498</name>
</gene>
<organism evidence="2">
    <name type="scientific">Fusarium oxysporum (strain Fo5176)</name>
    <name type="common">Fusarium vascular wilt</name>
    <dbReference type="NCBI Taxonomy" id="660025"/>
    <lineage>
        <taxon>Eukaryota</taxon>
        <taxon>Fungi</taxon>
        <taxon>Dikarya</taxon>
        <taxon>Ascomycota</taxon>
        <taxon>Pezizomycotina</taxon>
        <taxon>Sordariomycetes</taxon>
        <taxon>Hypocreomycetidae</taxon>
        <taxon>Hypocreales</taxon>
        <taxon>Nectriaceae</taxon>
        <taxon>Fusarium</taxon>
        <taxon>Fusarium oxysporum species complex</taxon>
    </lineage>
</organism>
<dbReference type="AlphaFoldDB" id="F9FGG9"/>
<keyword evidence="1" id="KW-1133">Transmembrane helix</keyword>
<evidence type="ECO:0000313" key="2">
    <source>
        <dbReference type="EMBL" id="EGU83985.1"/>
    </source>
</evidence>
<keyword evidence="1" id="KW-0812">Transmembrane</keyword>
<sequence length="341" mass="38608">LVKRVNISFARDSYLQNDQPSKSTFRFEASDQRDRIYSLRGMAKGDQVMLEQLKIDYEAPTAKVYQDFASIAAQQDPEVIVLAESAGQRRTDLPSWVPDWSSILLPPAGYDGEEPIFGAGLKKDYSKPIVAGDALVVSGVPIDSIMRVGRHAMVVGLQATFYNHQFLFFREIQQFCDLALHHCHPQCVTSPAERDRAKWLMPTAGLGLRITHFAGIRRGNDKLLSDGVSVISDLHDFYLHRARVFSDLFSQIEVFRNEIQYLGCSLFQTEMPLSSSHDMALLFATMPLAIIRAIPLLLGCIVIQTVGHFKECLLWRLLWKVQSLERTFRSKHSPTYLSAMR</sequence>
<dbReference type="PANTHER" id="PTHR24148">
    <property type="entry name" value="ANKYRIN REPEAT DOMAIN-CONTAINING PROTEIN 39 HOMOLOG-RELATED"/>
    <property type="match status" value="1"/>
</dbReference>
<reference evidence="2" key="1">
    <citation type="journal article" date="2012" name="Mol. Plant Microbe Interact.">
        <title>A highly conserved effector in Fusarium oxysporum is required for full virulence on Arabidopsis.</title>
        <authorList>
            <person name="Thatcher L.F."/>
            <person name="Gardiner D.M."/>
            <person name="Kazan K."/>
            <person name="Manners J."/>
        </authorList>
    </citation>
    <scope>NUCLEOTIDE SEQUENCE [LARGE SCALE GENOMIC DNA]</scope>
    <source>
        <strain evidence="2">Fo5176</strain>
    </source>
</reference>
<proteinExistence type="predicted"/>
<accession>F9FGG9</accession>
<name>F9FGG9_FUSOF</name>
<dbReference type="EMBL" id="AFQF01001736">
    <property type="protein sequence ID" value="EGU83985.1"/>
    <property type="molecule type" value="Genomic_DNA"/>
</dbReference>